<dbReference type="KEGG" id="scor:J3U87_01155"/>
<dbReference type="InterPro" id="IPR036640">
    <property type="entry name" value="ABC1_TM_sf"/>
</dbReference>
<sequence>MVPYLWWYLAGFAFIVFTQLLAVGIINETKNAIDAAGAADATARTVVPYVVRIALFAVCLILVRTGSRLLIFTPGRLIEYRVRNDFYSNLLLLQRDFYEKHESGDLVSRCSNDIGFVRAAYGFGFLQIANVSVTLSLGLTAMLMMDLQTTIFVAIPMILSFAFIQISIRYVFTYWRRANEQLGSLSSLCLASYKGISAIQNYHAEPAVTERFSESNENYLETMSIVTKVRSFMMPMVQAVGNLSIFLVLWFVGPKIVQGDLTMGQITAFLGYIGLVMPPLLSLGWMLNVFNRAIPAMERLQEIITAKPTLLPAESRYEKDPSGAGPTMVLENLHFTFTSDEKNPNPFGLKDVDLTVPPGKVIGIAGPLGSGKSVLLETILRLNDLPADCLYLNGADCARMDLVEFRDHFSFAPQKAWLFSTTLRRNLLMALDYREWERPGTEARLLAAIEAASFDLDPKVFPLGLETEVGTKGVMLSGGQRQRIALARALLKPADVYILDDVLSAVDHETEKRIIRNLKTFAAGKSFLIASHRISAIQWADEILVLGQGGVAQRGTHETLIQEPGFYRDIYQYQAEHPDE</sequence>
<dbReference type="InterPro" id="IPR039421">
    <property type="entry name" value="Type_1_exporter"/>
</dbReference>
<feature type="domain" description="ABC transporter" evidence="8">
    <location>
        <begin position="328"/>
        <end position="573"/>
    </location>
</feature>
<dbReference type="PANTHER" id="PTHR43394">
    <property type="entry name" value="ATP-DEPENDENT PERMEASE MDL1, MITOCHONDRIAL"/>
    <property type="match status" value="1"/>
</dbReference>
<gene>
    <name evidence="10" type="ORF">J3U87_01155</name>
</gene>
<dbReference type="PROSITE" id="PS50929">
    <property type="entry name" value="ABC_TM1F"/>
    <property type="match status" value="1"/>
</dbReference>
<dbReference type="PROSITE" id="PS50893">
    <property type="entry name" value="ABC_TRANSPORTER_2"/>
    <property type="match status" value="1"/>
</dbReference>
<organism evidence="10 11">
    <name type="scientific">Sulfidibacter corallicola</name>
    <dbReference type="NCBI Taxonomy" id="2818388"/>
    <lineage>
        <taxon>Bacteria</taxon>
        <taxon>Pseudomonadati</taxon>
        <taxon>Acidobacteriota</taxon>
        <taxon>Holophagae</taxon>
        <taxon>Acanthopleuribacterales</taxon>
        <taxon>Acanthopleuribacteraceae</taxon>
        <taxon>Sulfidibacter</taxon>
    </lineage>
</organism>
<feature type="transmembrane region" description="Helical" evidence="7">
    <location>
        <begin position="5"/>
        <end position="26"/>
    </location>
</feature>
<dbReference type="PROSITE" id="PS00211">
    <property type="entry name" value="ABC_TRANSPORTER_1"/>
    <property type="match status" value="1"/>
</dbReference>
<feature type="transmembrane region" description="Helical" evidence="7">
    <location>
        <begin position="46"/>
        <end position="63"/>
    </location>
</feature>
<evidence type="ECO:0000256" key="2">
    <source>
        <dbReference type="ARBA" id="ARBA00022692"/>
    </source>
</evidence>
<keyword evidence="11" id="KW-1185">Reference proteome</keyword>
<dbReference type="GO" id="GO:0016887">
    <property type="term" value="F:ATP hydrolysis activity"/>
    <property type="evidence" value="ECO:0007669"/>
    <property type="project" value="InterPro"/>
</dbReference>
<keyword evidence="3" id="KW-0547">Nucleotide-binding</keyword>
<dbReference type="Gene3D" id="1.20.1560.10">
    <property type="entry name" value="ABC transporter type 1, transmembrane domain"/>
    <property type="match status" value="1"/>
</dbReference>
<evidence type="ECO:0000313" key="10">
    <source>
        <dbReference type="EMBL" id="QTD51050.1"/>
    </source>
</evidence>
<evidence type="ECO:0000259" key="9">
    <source>
        <dbReference type="PROSITE" id="PS50929"/>
    </source>
</evidence>
<dbReference type="SUPFAM" id="SSF52540">
    <property type="entry name" value="P-loop containing nucleoside triphosphate hydrolases"/>
    <property type="match status" value="1"/>
</dbReference>
<keyword evidence="5 7" id="KW-1133">Transmembrane helix</keyword>
<feature type="transmembrane region" description="Helical" evidence="7">
    <location>
        <begin position="151"/>
        <end position="172"/>
    </location>
</feature>
<protein>
    <submittedName>
        <fullName evidence="10">ABC transporter ATP-binding protein</fullName>
    </submittedName>
</protein>
<feature type="transmembrane region" description="Helical" evidence="7">
    <location>
        <begin position="232"/>
        <end position="253"/>
    </location>
</feature>
<evidence type="ECO:0000259" key="8">
    <source>
        <dbReference type="PROSITE" id="PS50893"/>
    </source>
</evidence>
<feature type="transmembrane region" description="Helical" evidence="7">
    <location>
        <begin position="119"/>
        <end position="145"/>
    </location>
</feature>
<accession>A0A8A4TNC5</accession>
<dbReference type="Pfam" id="PF00005">
    <property type="entry name" value="ABC_tran"/>
    <property type="match status" value="1"/>
</dbReference>
<evidence type="ECO:0000256" key="4">
    <source>
        <dbReference type="ARBA" id="ARBA00022840"/>
    </source>
</evidence>
<dbReference type="PANTHER" id="PTHR43394:SF1">
    <property type="entry name" value="ATP-BINDING CASSETTE SUB-FAMILY B MEMBER 10, MITOCHONDRIAL"/>
    <property type="match status" value="1"/>
</dbReference>
<dbReference type="AlphaFoldDB" id="A0A8A4TNC5"/>
<name>A0A8A4TNC5_SULCO</name>
<dbReference type="GO" id="GO:0005524">
    <property type="term" value="F:ATP binding"/>
    <property type="evidence" value="ECO:0007669"/>
    <property type="project" value="UniProtKB-KW"/>
</dbReference>
<dbReference type="InterPro" id="IPR017871">
    <property type="entry name" value="ABC_transporter-like_CS"/>
</dbReference>
<dbReference type="InterPro" id="IPR003593">
    <property type="entry name" value="AAA+_ATPase"/>
</dbReference>
<evidence type="ECO:0000256" key="3">
    <source>
        <dbReference type="ARBA" id="ARBA00022741"/>
    </source>
</evidence>
<comment type="subcellular location">
    <subcellularLocation>
        <location evidence="1">Cell membrane</location>
        <topology evidence="1">Multi-pass membrane protein</topology>
    </subcellularLocation>
</comment>
<keyword evidence="6 7" id="KW-0472">Membrane</keyword>
<keyword evidence="2 7" id="KW-0812">Transmembrane</keyword>
<dbReference type="EMBL" id="CP071793">
    <property type="protein sequence ID" value="QTD51050.1"/>
    <property type="molecule type" value="Genomic_DNA"/>
</dbReference>
<evidence type="ECO:0000256" key="5">
    <source>
        <dbReference type="ARBA" id="ARBA00022989"/>
    </source>
</evidence>
<evidence type="ECO:0000256" key="6">
    <source>
        <dbReference type="ARBA" id="ARBA00023136"/>
    </source>
</evidence>
<dbReference type="SUPFAM" id="SSF90123">
    <property type="entry name" value="ABC transporter transmembrane region"/>
    <property type="match status" value="1"/>
</dbReference>
<dbReference type="RefSeq" id="WP_237381186.1">
    <property type="nucleotide sequence ID" value="NZ_CP071793.1"/>
</dbReference>
<proteinExistence type="predicted"/>
<dbReference type="Gene3D" id="3.40.50.300">
    <property type="entry name" value="P-loop containing nucleotide triphosphate hydrolases"/>
    <property type="match status" value="1"/>
</dbReference>
<dbReference type="InterPro" id="IPR003439">
    <property type="entry name" value="ABC_transporter-like_ATP-bd"/>
</dbReference>
<dbReference type="GO" id="GO:0015421">
    <property type="term" value="F:ABC-type oligopeptide transporter activity"/>
    <property type="evidence" value="ECO:0007669"/>
    <property type="project" value="TreeGrafter"/>
</dbReference>
<feature type="transmembrane region" description="Helical" evidence="7">
    <location>
        <begin position="265"/>
        <end position="290"/>
    </location>
</feature>
<dbReference type="Proteomes" id="UP000663929">
    <property type="component" value="Chromosome"/>
</dbReference>
<dbReference type="InterPro" id="IPR027417">
    <property type="entry name" value="P-loop_NTPase"/>
</dbReference>
<keyword evidence="4 10" id="KW-0067">ATP-binding</keyword>
<dbReference type="GO" id="GO:0005886">
    <property type="term" value="C:plasma membrane"/>
    <property type="evidence" value="ECO:0007669"/>
    <property type="project" value="UniProtKB-SubCell"/>
</dbReference>
<evidence type="ECO:0000313" key="11">
    <source>
        <dbReference type="Proteomes" id="UP000663929"/>
    </source>
</evidence>
<reference evidence="10" key="1">
    <citation type="submission" date="2021-03" db="EMBL/GenBank/DDBJ databases">
        <title>Acanthopleuribacteraceae sp. M133.</title>
        <authorList>
            <person name="Wang G."/>
        </authorList>
    </citation>
    <scope>NUCLEOTIDE SEQUENCE</scope>
    <source>
        <strain evidence="10">M133</strain>
    </source>
</reference>
<dbReference type="Pfam" id="PF00664">
    <property type="entry name" value="ABC_membrane"/>
    <property type="match status" value="1"/>
</dbReference>
<feature type="domain" description="ABC transmembrane type-1" evidence="9">
    <location>
        <begin position="9"/>
        <end position="292"/>
    </location>
</feature>
<evidence type="ECO:0000256" key="1">
    <source>
        <dbReference type="ARBA" id="ARBA00004651"/>
    </source>
</evidence>
<dbReference type="SMART" id="SM00382">
    <property type="entry name" value="AAA"/>
    <property type="match status" value="1"/>
</dbReference>
<evidence type="ECO:0000256" key="7">
    <source>
        <dbReference type="SAM" id="Phobius"/>
    </source>
</evidence>
<dbReference type="InterPro" id="IPR011527">
    <property type="entry name" value="ABC1_TM_dom"/>
</dbReference>